<dbReference type="EMBL" id="MK814760">
    <property type="protein sequence ID" value="QGT55017.1"/>
    <property type="molecule type" value="Genomic_DNA"/>
</dbReference>
<gene>
    <name evidence="1" type="primary">24</name>
    <name evidence="1" type="ORF">SEA_FORZA_24</name>
</gene>
<dbReference type="KEGG" id="vg:77924392"/>
<reference evidence="1 2" key="1">
    <citation type="submission" date="2019-04" db="EMBL/GenBank/DDBJ databases">
        <authorList>
            <person name="Pope W.H."/>
            <person name="Garlena R.A."/>
            <person name="Russell D.A."/>
            <person name="Jacobs-Sera D."/>
            <person name="Hatfull G.F."/>
        </authorList>
    </citation>
    <scope>NUCLEOTIDE SEQUENCE [LARGE SCALE GENOMIC DNA]</scope>
</reference>
<keyword evidence="2" id="KW-1185">Reference proteome</keyword>
<organism evidence="1 2">
    <name type="scientific">Gordonia phage Forza</name>
    <dbReference type="NCBI Taxonomy" id="2571247"/>
    <lineage>
        <taxon>Viruses</taxon>
        <taxon>Duplodnaviria</taxon>
        <taxon>Heunggongvirae</taxon>
        <taxon>Uroviricota</taxon>
        <taxon>Caudoviricetes</taxon>
        <taxon>Forzavirus</taxon>
        <taxon>Forzavirus forza</taxon>
    </lineage>
</organism>
<accession>A0A650EXX7</accession>
<dbReference type="RefSeq" id="YP_010648904.1">
    <property type="nucleotide sequence ID" value="NC_070763.1"/>
</dbReference>
<proteinExistence type="predicted"/>
<dbReference type="Proteomes" id="UP000423482">
    <property type="component" value="Segment"/>
</dbReference>
<sequence>MDDHDFLQWIHDRLVHHYGENDHYDYMWRLRAIIEATPEGRTNR</sequence>
<name>A0A650EXX7_9CAUD</name>
<evidence type="ECO:0000313" key="2">
    <source>
        <dbReference type="Proteomes" id="UP000423482"/>
    </source>
</evidence>
<protein>
    <submittedName>
        <fullName evidence="1">Uncharacterized protein</fullName>
    </submittedName>
</protein>
<evidence type="ECO:0000313" key="1">
    <source>
        <dbReference type="EMBL" id="QGT55017.1"/>
    </source>
</evidence>
<dbReference type="GeneID" id="77924392"/>